<gene>
    <name evidence="8" type="ORF">CGLY_07000</name>
</gene>
<dbReference type="AlphaFoldDB" id="X5E8U6"/>
<dbReference type="InterPro" id="IPR003474">
    <property type="entry name" value="Glcn_transporter"/>
</dbReference>
<dbReference type="GO" id="GO:0015128">
    <property type="term" value="F:gluconate transmembrane transporter activity"/>
    <property type="evidence" value="ECO:0007669"/>
    <property type="project" value="InterPro"/>
</dbReference>
<dbReference type="Pfam" id="PF03600">
    <property type="entry name" value="CitMHS"/>
    <property type="match status" value="1"/>
</dbReference>
<dbReference type="GO" id="GO:0005886">
    <property type="term" value="C:plasma membrane"/>
    <property type="evidence" value="ECO:0007669"/>
    <property type="project" value="TreeGrafter"/>
</dbReference>
<feature type="domain" description="Citrate transporter-like" evidence="7">
    <location>
        <begin position="37"/>
        <end position="407"/>
    </location>
</feature>
<evidence type="ECO:0000256" key="4">
    <source>
        <dbReference type="ARBA" id="ARBA00022989"/>
    </source>
</evidence>
<comment type="subcellular location">
    <subcellularLocation>
        <location evidence="1">Membrane</location>
        <topology evidence="1">Multi-pass membrane protein</topology>
    </subcellularLocation>
</comment>
<keyword evidence="3 6" id="KW-0812">Transmembrane</keyword>
<sequence length="461" mass="48341">MDSFTETMQSPGGLTAIGLGIIIVTVGILLRGRSNPTVVMTLVPVVGAIIAGYGIKSIGEFYESGLGSVMNVVVMFIFAIIYFGILSDTGLFTPLVKGLIIATRGNVILVALGTAAIGMVVHLDGAGATTFLITIPALLPLYKAMHMSRYVLLAIVATAASVMNMVPWAGPIGRAASVVDQTPVELWQHILPLQGIALVLVFVIAALLGLKEQRRIAKLRKTPEFVGTDDVDVHSLAADFIAREKEKQEEIGAQMRTGRWVTVFNIVLSVAMLVLLMSGWIEPGPVFLVGTAIALVVNFPLSGEQADTLKRHAPNALSMAGVILAAAMFLGVLNESGMLEEIALSLLHILPDSVGSQLHVIVGLLGVPLDLLTSTDAYYFSVLPVVQETVASFGVSGSGAAAALIIGNIIGTFVSPFSPALWLAIGLSGGTIGKHIKLTFPIAWAFGIVMVLIALAMGLTA</sequence>
<evidence type="ECO:0000313" key="9">
    <source>
        <dbReference type="Proteomes" id="UP000023703"/>
    </source>
</evidence>
<proteinExistence type="predicted"/>
<dbReference type="HOGENOM" id="CLU_044454_0_0_11"/>
<evidence type="ECO:0000256" key="6">
    <source>
        <dbReference type="SAM" id="Phobius"/>
    </source>
</evidence>
<organism evidence="8 9">
    <name type="scientific">Corynebacterium glyciniphilum AJ 3170</name>
    <dbReference type="NCBI Taxonomy" id="1404245"/>
    <lineage>
        <taxon>Bacteria</taxon>
        <taxon>Bacillati</taxon>
        <taxon>Actinomycetota</taxon>
        <taxon>Actinomycetes</taxon>
        <taxon>Mycobacteriales</taxon>
        <taxon>Corynebacteriaceae</taxon>
        <taxon>Corynebacterium</taxon>
    </lineage>
</organism>
<keyword evidence="9" id="KW-1185">Reference proteome</keyword>
<evidence type="ECO:0000313" key="8">
    <source>
        <dbReference type="EMBL" id="AHW63845.1"/>
    </source>
</evidence>
<dbReference type="PANTHER" id="PTHR30354:SF26">
    <property type="entry name" value="TRANSPORTER, PUTATIVE-RELATED"/>
    <property type="match status" value="1"/>
</dbReference>
<dbReference type="InterPro" id="IPR014738">
    <property type="entry name" value="Citrate_transporter"/>
</dbReference>
<protein>
    <submittedName>
        <fullName evidence="8">Citrate transporter</fullName>
    </submittedName>
</protein>
<dbReference type="InterPro" id="IPR004680">
    <property type="entry name" value="Cit_transptr-like_dom"/>
</dbReference>
<dbReference type="eggNOG" id="COG2851">
    <property type="taxonomic scope" value="Bacteria"/>
</dbReference>
<dbReference type="NCBIfam" id="TIGR00784">
    <property type="entry name" value="citMHS"/>
    <property type="match status" value="1"/>
</dbReference>
<feature type="transmembrane region" description="Helical" evidence="6">
    <location>
        <begin position="190"/>
        <end position="210"/>
    </location>
</feature>
<feature type="transmembrane region" description="Helical" evidence="6">
    <location>
        <begin position="260"/>
        <end position="280"/>
    </location>
</feature>
<dbReference type="PANTHER" id="PTHR30354">
    <property type="entry name" value="GNT FAMILY GLUCONATE TRANSPORTER"/>
    <property type="match status" value="1"/>
</dbReference>
<evidence type="ECO:0000256" key="1">
    <source>
        <dbReference type="ARBA" id="ARBA00004141"/>
    </source>
</evidence>
<feature type="transmembrane region" description="Helical" evidence="6">
    <location>
        <begin position="37"/>
        <end position="55"/>
    </location>
</feature>
<evidence type="ECO:0000256" key="2">
    <source>
        <dbReference type="ARBA" id="ARBA00022448"/>
    </source>
</evidence>
<feature type="transmembrane region" description="Helical" evidence="6">
    <location>
        <begin position="315"/>
        <end position="333"/>
    </location>
</feature>
<feature type="transmembrane region" description="Helical" evidence="6">
    <location>
        <begin position="98"/>
        <end position="120"/>
    </location>
</feature>
<dbReference type="EMBL" id="CP006842">
    <property type="protein sequence ID" value="AHW63845.1"/>
    <property type="molecule type" value="Genomic_DNA"/>
</dbReference>
<evidence type="ECO:0000259" key="7">
    <source>
        <dbReference type="Pfam" id="PF03600"/>
    </source>
</evidence>
<feature type="transmembrane region" description="Helical" evidence="6">
    <location>
        <begin position="12"/>
        <end position="30"/>
    </location>
</feature>
<keyword evidence="4 6" id="KW-1133">Transmembrane helix</keyword>
<dbReference type="KEGG" id="cgy:CGLY_07000"/>
<dbReference type="Proteomes" id="UP000023703">
    <property type="component" value="Chromosome"/>
</dbReference>
<feature type="transmembrane region" description="Helical" evidence="6">
    <location>
        <begin position="286"/>
        <end position="303"/>
    </location>
</feature>
<evidence type="ECO:0000256" key="5">
    <source>
        <dbReference type="ARBA" id="ARBA00023136"/>
    </source>
</evidence>
<feature type="transmembrane region" description="Helical" evidence="6">
    <location>
        <begin position="400"/>
        <end position="426"/>
    </location>
</feature>
<dbReference type="STRING" id="1404245.CGLY_07000"/>
<keyword evidence="5 6" id="KW-0472">Membrane</keyword>
<name>X5E8U6_9CORY</name>
<feature type="transmembrane region" description="Helical" evidence="6">
    <location>
        <begin position="67"/>
        <end position="86"/>
    </location>
</feature>
<keyword evidence="2" id="KW-0813">Transport</keyword>
<feature type="transmembrane region" description="Helical" evidence="6">
    <location>
        <begin position="150"/>
        <end position="170"/>
    </location>
</feature>
<accession>X5E8U6</accession>
<feature type="transmembrane region" description="Helical" evidence="6">
    <location>
        <begin position="126"/>
        <end position="143"/>
    </location>
</feature>
<evidence type="ECO:0000256" key="3">
    <source>
        <dbReference type="ARBA" id="ARBA00022692"/>
    </source>
</evidence>
<dbReference type="GO" id="GO:0015137">
    <property type="term" value="F:citrate transmembrane transporter activity"/>
    <property type="evidence" value="ECO:0007669"/>
    <property type="project" value="InterPro"/>
</dbReference>
<feature type="transmembrane region" description="Helical" evidence="6">
    <location>
        <begin position="438"/>
        <end position="459"/>
    </location>
</feature>
<reference evidence="8 9" key="1">
    <citation type="journal article" date="2015" name="Int. J. Syst. Evol. Microbiol.">
        <title>Revisiting Corynebacterium glyciniphilum (ex Kubota et al., 1972) sp. nov., nom. rev., isolated from putrefied banana.</title>
        <authorList>
            <person name="Al-Dilaimi A."/>
            <person name="Bednarz H."/>
            <person name="Lomker A."/>
            <person name="Niehaus K."/>
            <person name="Kalinowski J."/>
            <person name="Ruckert C."/>
        </authorList>
    </citation>
    <scope>NUCLEOTIDE SEQUENCE [LARGE SCALE GENOMIC DNA]</scope>
    <source>
        <strain evidence="8">AJ 3170</strain>
    </source>
</reference>